<dbReference type="FunFam" id="3.30.40.10:FF:000023">
    <property type="entry name" value="Lysine (K)-specific demethylase 5A"/>
    <property type="match status" value="1"/>
</dbReference>
<dbReference type="InterPro" id="IPR001965">
    <property type="entry name" value="Znf_PHD"/>
</dbReference>
<comment type="similarity">
    <text evidence="3">Belongs to the JARID1 histone demethylase family.</text>
</comment>
<dbReference type="InterPro" id="IPR019786">
    <property type="entry name" value="Zinc_finger_PHD-type_CS"/>
</dbReference>
<dbReference type="InterPro" id="IPR013083">
    <property type="entry name" value="Znf_RING/FYVE/PHD"/>
</dbReference>
<evidence type="ECO:0000256" key="15">
    <source>
        <dbReference type="ARBA" id="ARBA00023242"/>
    </source>
</evidence>
<dbReference type="GO" id="GO:0003677">
    <property type="term" value="F:DNA binding"/>
    <property type="evidence" value="ECO:0007669"/>
    <property type="project" value="InterPro"/>
</dbReference>
<evidence type="ECO:0000256" key="10">
    <source>
        <dbReference type="ARBA" id="ARBA00022964"/>
    </source>
</evidence>
<keyword evidence="12" id="KW-0408">Iron</keyword>
<feature type="region of interest" description="Disordered" evidence="19">
    <location>
        <begin position="228"/>
        <end position="247"/>
    </location>
</feature>
<dbReference type="PANTHER" id="PTHR10694">
    <property type="entry name" value="LYSINE-SPECIFIC DEMETHYLASE"/>
    <property type="match status" value="1"/>
</dbReference>
<feature type="domain" description="JmjN" evidence="22">
    <location>
        <begin position="44"/>
        <end position="85"/>
    </location>
</feature>
<keyword evidence="6" id="KW-0677">Repeat</keyword>
<accession>A0A482VRU1</accession>
<dbReference type="InterPro" id="IPR048615">
    <property type="entry name" value="KDM5_C-hel"/>
</dbReference>
<evidence type="ECO:0000256" key="17">
    <source>
        <dbReference type="PROSITE-ProRule" id="PRU00146"/>
    </source>
</evidence>
<dbReference type="STRING" id="1661398.A0A482VRU1"/>
<feature type="coiled-coil region" evidence="18">
    <location>
        <begin position="948"/>
        <end position="991"/>
    </location>
</feature>
<dbReference type="GO" id="GO:0034647">
    <property type="term" value="F:histone H3K4me/H3K4me2/H3K4me3 demethylase activity"/>
    <property type="evidence" value="ECO:0007669"/>
    <property type="project" value="UniProtKB-EC"/>
</dbReference>
<evidence type="ECO:0000256" key="2">
    <source>
        <dbReference type="ARBA" id="ARBA00004123"/>
    </source>
</evidence>
<evidence type="ECO:0000313" key="25">
    <source>
        <dbReference type="Proteomes" id="UP000292052"/>
    </source>
</evidence>
<feature type="compositionally biased region" description="Basic and acidic residues" evidence="19">
    <location>
        <begin position="1151"/>
        <end position="1173"/>
    </location>
</feature>
<name>A0A482VRU1_ASBVE</name>
<feature type="compositionally biased region" description="Basic residues" evidence="19">
    <location>
        <begin position="1174"/>
        <end position="1183"/>
    </location>
</feature>
<dbReference type="FunFam" id="2.60.120.650:FF:000028">
    <property type="entry name" value="Lysine-specific demethylase lid"/>
    <property type="match status" value="1"/>
</dbReference>
<keyword evidence="9" id="KW-0156">Chromatin regulator</keyword>
<dbReference type="Pfam" id="PF02373">
    <property type="entry name" value="JmjC"/>
    <property type="match status" value="1"/>
</dbReference>
<evidence type="ECO:0000256" key="9">
    <source>
        <dbReference type="ARBA" id="ARBA00022853"/>
    </source>
</evidence>
<comment type="catalytic activity">
    <reaction evidence="16">
        <text>N(6),N(6),N(6)-trimethyl-L-lysyl(4)-[histone H3] + 3 2-oxoglutarate + 3 O2 = L-lysyl(4)-[histone H3] + 3 formaldehyde + 3 succinate + 3 CO2</text>
        <dbReference type="Rhea" id="RHEA:60208"/>
        <dbReference type="Rhea" id="RHEA-COMP:15537"/>
        <dbReference type="Rhea" id="RHEA-COMP:15547"/>
        <dbReference type="ChEBI" id="CHEBI:15379"/>
        <dbReference type="ChEBI" id="CHEBI:16526"/>
        <dbReference type="ChEBI" id="CHEBI:16810"/>
        <dbReference type="ChEBI" id="CHEBI:16842"/>
        <dbReference type="ChEBI" id="CHEBI:29969"/>
        <dbReference type="ChEBI" id="CHEBI:30031"/>
        <dbReference type="ChEBI" id="CHEBI:61961"/>
        <dbReference type="EC" id="1.14.11.67"/>
    </reaction>
</comment>
<dbReference type="InterPro" id="IPR011011">
    <property type="entry name" value="Znf_FYVE_PHD"/>
</dbReference>
<dbReference type="Pfam" id="PF02375">
    <property type="entry name" value="JmjN"/>
    <property type="match status" value="1"/>
</dbReference>
<dbReference type="InterPro" id="IPR003349">
    <property type="entry name" value="JmjN"/>
</dbReference>
<dbReference type="GO" id="GO:0006355">
    <property type="term" value="P:regulation of DNA-templated transcription"/>
    <property type="evidence" value="ECO:0007669"/>
    <property type="project" value="TreeGrafter"/>
</dbReference>
<evidence type="ECO:0000256" key="7">
    <source>
        <dbReference type="ARBA" id="ARBA00022771"/>
    </source>
</evidence>
<evidence type="ECO:0000313" key="24">
    <source>
        <dbReference type="EMBL" id="RZC35396.1"/>
    </source>
</evidence>
<dbReference type="GO" id="GO:0000785">
    <property type="term" value="C:chromatin"/>
    <property type="evidence" value="ECO:0007669"/>
    <property type="project" value="TreeGrafter"/>
</dbReference>
<dbReference type="FunFam" id="1.10.150.60:FF:000001">
    <property type="entry name" value="Putative lysine-specific demethylase 5b"/>
    <property type="match status" value="1"/>
</dbReference>
<evidence type="ECO:0000256" key="8">
    <source>
        <dbReference type="ARBA" id="ARBA00022833"/>
    </source>
</evidence>
<keyword evidence="5" id="KW-0479">Metal-binding</keyword>
<feature type="region of interest" description="Disordered" evidence="19">
    <location>
        <begin position="1151"/>
        <end position="1196"/>
    </location>
</feature>
<dbReference type="SUPFAM" id="SSF46774">
    <property type="entry name" value="ARID-like"/>
    <property type="match status" value="1"/>
</dbReference>
<keyword evidence="11" id="KW-0560">Oxidoreductase</keyword>
<dbReference type="PROSITE" id="PS01359">
    <property type="entry name" value="ZF_PHD_1"/>
    <property type="match status" value="1"/>
</dbReference>
<evidence type="ECO:0000256" key="6">
    <source>
        <dbReference type="ARBA" id="ARBA00022737"/>
    </source>
</evidence>
<dbReference type="CDD" id="cd15610">
    <property type="entry name" value="PHD3_KDM5A_like"/>
    <property type="match status" value="1"/>
</dbReference>
<dbReference type="InterPro" id="IPR004198">
    <property type="entry name" value="Znf_C5HC2"/>
</dbReference>
<feature type="domain" description="ARID" evidence="21">
    <location>
        <begin position="109"/>
        <end position="200"/>
    </location>
</feature>
<evidence type="ECO:0000256" key="19">
    <source>
        <dbReference type="SAM" id="MobiDB-lite"/>
    </source>
</evidence>
<dbReference type="EMBL" id="QDEB01071324">
    <property type="protein sequence ID" value="RZC35396.1"/>
    <property type="molecule type" value="Genomic_DNA"/>
</dbReference>
<keyword evidence="10" id="KW-0223">Dioxygenase</keyword>
<dbReference type="PROSITE" id="PS51183">
    <property type="entry name" value="JMJN"/>
    <property type="match status" value="1"/>
</dbReference>
<keyword evidence="13" id="KW-0805">Transcription regulation</keyword>
<proteinExistence type="inferred from homology"/>
<dbReference type="Gene3D" id="2.60.120.650">
    <property type="entry name" value="Cupin"/>
    <property type="match status" value="1"/>
</dbReference>
<feature type="region of interest" description="Disordered" evidence="19">
    <location>
        <begin position="1"/>
        <end position="27"/>
    </location>
</feature>
<evidence type="ECO:0000256" key="1">
    <source>
        <dbReference type="ARBA" id="ARBA00001954"/>
    </source>
</evidence>
<evidence type="ECO:0000256" key="4">
    <source>
        <dbReference type="ARBA" id="ARBA00012902"/>
    </source>
</evidence>
<keyword evidence="18" id="KW-0175">Coiled coil</keyword>
<comment type="cofactor">
    <cofactor evidence="1">
        <name>Fe(2+)</name>
        <dbReference type="ChEBI" id="CHEBI:29033"/>
    </cofactor>
</comment>
<evidence type="ECO:0000256" key="16">
    <source>
        <dbReference type="ARBA" id="ARBA00048734"/>
    </source>
</evidence>
<dbReference type="SMART" id="SM00558">
    <property type="entry name" value="JmjC"/>
    <property type="match status" value="1"/>
</dbReference>
<feature type="domain" description="PHD-type" evidence="20">
    <location>
        <begin position="306"/>
        <end position="356"/>
    </location>
</feature>
<evidence type="ECO:0000256" key="11">
    <source>
        <dbReference type="ARBA" id="ARBA00023002"/>
    </source>
</evidence>
<gene>
    <name evidence="24" type="ORF">BDFB_001470</name>
</gene>
<dbReference type="PROSITE" id="PS51011">
    <property type="entry name" value="ARID"/>
    <property type="match status" value="1"/>
</dbReference>
<dbReference type="InterPro" id="IPR001606">
    <property type="entry name" value="ARID_dom"/>
</dbReference>
<organism evidence="24 25">
    <name type="scientific">Asbolus verrucosus</name>
    <name type="common">Desert ironclad beetle</name>
    <dbReference type="NCBI Taxonomy" id="1661398"/>
    <lineage>
        <taxon>Eukaryota</taxon>
        <taxon>Metazoa</taxon>
        <taxon>Ecdysozoa</taxon>
        <taxon>Arthropoda</taxon>
        <taxon>Hexapoda</taxon>
        <taxon>Insecta</taxon>
        <taxon>Pterygota</taxon>
        <taxon>Neoptera</taxon>
        <taxon>Endopterygota</taxon>
        <taxon>Coleoptera</taxon>
        <taxon>Polyphaga</taxon>
        <taxon>Cucujiformia</taxon>
        <taxon>Tenebrionidae</taxon>
        <taxon>Pimeliinae</taxon>
        <taxon>Asbolus</taxon>
    </lineage>
</organism>
<evidence type="ECO:0000256" key="5">
    <source>
        <dbReference type="ARBA" id="ARBA00022723"/>
    </source>
</evidence>
<reference evidence="24 25" key="1">
    <citation type="submission" date="2017-03" db="EMBL/GenBank/DDBJ databases">
        <title>Genome of the blue death feigning beetle - Asbolus verrucosus.</title>
        <authorList>
            <person name="Rider S.D."/>
        </authorList>
    </citation>
    <scope>NUCLEOTIDE SEQUENCE [LARGE SCALE GENOMIC DNA]</scope>
    <source>
        <strain evidence="24">Butters</strain>
        <tissue evidence="24">Head and leg muscle</tissue>
    </source>
</reference>
<dbReference type="CDD" id="cd16864">
    <property type="entry name" value="ARID_JARID"/>
    <property type="match status" value="1"/>
</dbReference>
<dbReference type="SUPFAM" id="SSF57903">
    <property type="entry name" value="FYVE/PHD zinc finger"/>
    <property type="match status" value="2"/>
</dbReference>
<keyword evidence="15" id="KW-0539">Nucleus</keyword>
<keyword evidence="25" id="KW-1185">Reference proteome</keyword>
<evidence type="ECO:0000256" key="3">
    <source>
        <dbReference type="ARBA" id="ARBA00006801"/>
    </source>
</evidence>
<dbReference type="Proteomes" id="UP000292052">
    <property type="component" value="Unassembled WGS sequence"/>
</dbReference>
<dbReference type="Gene3D" id="3.30.40.10">
    <property type="entry name" value="Zinc/RING finger domain, C3HC4 (zinc finger)"/>
    <property type="match status" value="1"/>
</dbReference>
<protein>
    <recommendedName>
        <fullName evidence="4">[histone H3]-trimethyl-L-lysine(4) demethylase</fullName>
        <ecNumber evidence="4">1.14.11.67</ecNumber>
    </recommendedName>
</protein>
<dbReference type="OrthoDB" id="1678912at2759"/>
<dbReference type="InterPro" id="IPR019787">
    <property type="entry name" value="Znf_PHD-finger"/>
</dbReference>
<dbReference type="Pfam" id="PF00628">
    <property type="entry name" value="PHD"/>
    <property type="match status" value="1"/>
</dbReference>
<evidence type="ECO:0000256" key="14">
    <source>
        <dbReference type="ARBA" id="ARBA00023163"/>
    </source>
</evidence>
<evidence type="ECO:0000256" key="18">
    <source>
        <dbReference type="SAM" id="Coils"/>
    </source>
</evidence>
<keyword evidence="14" id="KW-0804">Transcription</keyword>
<evidence type="ECO:0000256" key="13">
    <source>
        <dbReference type="ARBA" id="ARBA00023015"/>
    </source>
</evidence>
<dbReference type="PROSITE" id="PS50016">
    <property type="entry name" value="ZF_PHD_2"/>
    <property type="match status" value="2"/>
</dbReference>
<dbReference type="InterPro" id="IPR013637">
    <property type="entry name" value="Lys_sp_deMease-like_dom"/>
</dbReference>
<dbReference type="GO" id="GO:0005654">
    <property type="term" value="C:nucleoplasm"/>
    <property type="evidence" value="ECO:0007669"/>
    <property type="project" value="UniProtKB-ARBA"/>
</dbReference>
<evidence type="ECO:0000259" key="22">
    <source>
        <dbReference type="PROSITE" id="PS51183"/>
    </source>
</evidence>
<dbReference type="SMART" id="SM00501">
    <property type="entry name" value="BRIGHT"/>
    <property type="match status" value="1"/>
</dbReference>
<dbReference type="Pfam" id="PF21323">
    <property type="entry name" value="KDM5_C-hel"/>
    <property type="match status" value="1"/>
</dbReference>
<evidence type="ECO:0000259" key="23">
    <source>
        <dbReference type="PROSITE" id="PS51184"/>
    </source>
</evidence>
<evidence type="ECO:0000259" key="20">
    <source>
        <dbReference type="PROSITE" id="PS50016"/>
    </source>
</evidence>
<dbReference type="SMART" id="SM00545">
    <property type="entry name" value="JmjN"/>
    <property type="match status" value="1"/>
</dbReference>
<dbReference type="Pfam" id="PF08429">
    <property type="entry name" value="PLU-1"/>
    <property type="match status" value="1"/>
</dbReference>
<dbReference type="SUPFAM" id="SSF51197">
    <property type="entry name" value="Clavaminate synthase-like"/>
    <property type="match status" value="1"/>
</dbReference>
<dbReference type="CDD" id="cd15605">
    <property type="entry name" value="PHD1_Lid_like"/>
    <property type="match status" value="1"/>
</dbReference>
<dbReference type="InterPro" id="IPR003347">
    <property type="entry name" value="JmjC_dom"/>
</dbReference>
<sequence length="1282" mass="146922">MTSKLEKVSPSPVKTHGSAKTNPKQDIGYGYKEETFEFDPPPEAPVFHPTEEEFNDPLEYINKIRKYAEGSGICKIKPPPNWQPPFAVDVDKLRFTPRIQRLNELEAKTRVKLNFLDQIAKFWELQGSTLKIPMVEKRCIDLYTLHSIVQSQGGFEQVTKDRKWSKVAINMGYPPGKSSVGTILKTHYERLIYPFDLFKLGKTLNFKMTSPINEESEKADKDYKPHGIVGRMAIKPPPEKHARRSKRFEADPKIEDEMKEECKDDNKELKRLQFYGAGPKMAISKEKEEEKRNNKTVNYDFDPLAKYVCHNCNRGDSEEYMLLCDGCDDSYHTFCLMPPLSEIPKGDWRCPKCVAEEVSKPMEAFGFEQAQREYTLQQFGDMADQFKSEYFNMPVHVVPTSTVEKEFWRIVSSIDEDVTVEYGADLHTMDHGSGFPTKTSLNLLPGDKEYADSGWNLNNLPVLENSVLGYINADISGMKVPWMYVGMCFATFCWHNEDHWSYSINYLHWGEAKTWYGVPGKMAEAFEETMKSAAPELFQSQPDLLHQLVTIMNPNILMKAGVPVFRTDQHAGEFVVTFPRAYHAGFNQGYNFAEAVNFAPADWLRMGRECILHYSNLRRFCVFSHDELVCKMALDPDKLGLTIAAATYQDMLQMVETEKTLRKTLLDAGVSNAEREAFELLPDDERQCDTCKTTCFLSAVTCKCSPDVLVCLRHYANLCSCHPENYTLRYRYTLDELPVMLKSLKLKAESFDHWVNRVKDALDPKTPKTLTLHELKSLLNEADELPNLRSIKMRLRQAVWLHDVLSYKKKTEVLGLESIKNIIKQGSQLPPNPEIEKELSELQILLTKSEEWEEKVQAVLKDTGSEVLIEVDKLLKEAGQINSYLPSEEFLFEAMDRARDWLRQLEEMNSAECYPYFNDMEELIKKGHQLALHLVEKLYVRVPEGEALQSLTERAMNWQDRARQLIQHPELEAAKNKLSSFSQKYSEAAARQRTEKIISNELKRAYKNPELLQRVQEIAPFSGVTQEDHKLDESIITDSSDDSKGYSSADDRMGEHAYSLHFPKFDSGEYKLQIPADIKKQIEDLLMEGDLLEVYLDETFQLWKLLQASRDPEKEAILIDFDMHSKNMPSKRGRKRRSDELELIKKTKVVKNDSDTKKAKQHKTKEIGQGKKEGTRRKGRRRQSTGSEDDDEDSCAATGCLKPSGENVDWVQCDGGCDKWFHMACVGLSAQDICEDEDYICMTCSQNTYGTLNTMDSLSSVSSDCSTLTQPSTSKDSVQCKF</sequence>
<dbReference type="Pfam" id="PF01388">
    <property type="entry name" value="ARID"/>
    <property type="match status" value="1"/>
</dbReference>
<dbReference type="Pfam" id="PF02928">
    <property type="entry name" value="zf-C5HC2"/>
    <property type="match status" value="1"/>
</dbReference>
<dbReference type="EC" id="1.14.11.67" evidence="4"/>
<keyword evidence="8" id="KW-0862">Zinc</keyword>
<evidence type="ECO:0000259" key="21">
    <source>
        <dbReference type="PROSITE" id="PS51011"/>
    </source>
</evidence>
<comment type="caution">
    <text evidence="24">The sequence shown here is derived from an EMBL/GenBank/DDBJ whole genome shotgun (WGS) entry which is preliminary data.</text>
</comment>
<feature type="domain" description="PHD-type" evidence="20">
    <location>
        <begin position="1192"/>
        <end position="1247"/>
    </location>
</feature>
<dbReference type="GO" id="GO:0008270">
    <property type="term" value="F:zinc ion binding"/>
    <property type="evidence" value="ECO:0007669"/>
    <property type="project" value="UniProtKB-KW"/>
</dbReference>
<dbReference type="SMART" id="SM01014">
    <property type="entry name" value="ARID"/>
    <property type="match status" value="1"/>
</dbReference>
<dbReference type="PANTHER" id="PTHR10694:SF33">
    <property type="entry name" value="LYSINE-SPECIFIC DEMETHYLASE 5"/>
    <property type="match status" value="1"/>
</dbReference>
<dbReference type="PROSITE" id="PS51184">
    <property type="entry name" value="JMJC"/>
    <property type="match status" value="1"/>
</dbReference>
<dbReference type="InterPro" id="IPR036431">
    <property type="entry name" value="ARID_dom_sf"/>
</dbReference>
<dbReference type="Gene3D" id="1.10.150.60">
    <property type="entry name" value="ARID DNA-binding domain"/>
    <property type="match status" value="1"/>
</dbReference>
<comment type="subcellular location">
    <subcellularLocation>
        <location evidence="2">Nucleus</location>
    </subcellularLocation>
</comment>
<feature type="domain" description="JmjC" evidence="23">
    <location>
        <begin position="449"/>
        <end position="615"/>
    </location>
</feature>
<keyword evidence="7 17" id="KW-0863">Zinc-finger</keyword>
<evidence type="ECO:0000256" key="12">
    <source>
        <dbReference type="ARBA" id="ARBA00023004"/>
    </source>
</evidence>
<dbReference type="SMART" id="SM00249">
    <property type="entry name" value="PHD"/>
    <property type="match status" value="2"/>
</dbReference>